<dbReference type="Gene3D" id="1.20.1440.160">
    <property type="entry name" value="Tumor necrosis factor alpha-induced protein 8-like"/>
    <property type="match status" value="1"/>
</dbReference>
<dbReference type="AlphaFoldDB" id="A0A8S3ZW22"/>
<sequence length="188" mass="21521">SEPGLGFDSRGLGLRAQKKLLGKMTSKKVAMTFIDETTGRVLDNTHKILRQYKESKKDADKILKYIIKSLVKVGILYRNDQFNREELDKIDQFKQKFHTLAMTVVSFHEVEFTYDKVFLKNSLQDCKQLLQGVIDRHLTDKSKFRIGLVFDTFSEPELLDAAFTSTAYKHHMEAIVADLSALLDDGSL</sequence>
<evidence type="ECO:0008006" key="3">
    <source>
        <dbReference type="Google" id="ProtNLM"/>
    </source>
</evidence>
<proteinExistence type="predicted"/>
<dbReference type="Proteomes" id="UP000678393">
    <property type="component" value="Unassembled WGS sequence"/>
</dbReference>
<dbReference type="GO" id="GO:0005737">
    <property type="term" value="C:cytoplasm"/>
    <property type="evidence" value="ECO:0007669"/>
    <property type="project" value="TreeGrafter"/>
</dbReference>
<organism evidence="1 2">
    <name type="scientific">Candidula unifasciata</name>
    <dbReference type="NCBI Taxonomy" id="100452"/>
    <lineage>
        <taxon>Eukaryota</taxon>
        <taxon>Metazoa</taxon>
        <taxon>Spiralia</taxon>
        <taxon>Lophotrochozoa</taxon>
        <taxon>Mollusca</taxon>
        <taxon>Gastropoda</taxon>
        <taxon>Heterobranchia</taxon>
        <taxon>Euthyneura</taxon>
        <taxon>Panpulmonata</taxon>
        <taxon>Eupulmonata</taxon>
        <taxon>Stylommatophora</taxon>
        <taxon>Helicina</taxon>
        <taxon>Helicoidea</taxon>
        <taxon>Geomitridae</taxon>
        <taxon>Candidula</taxon>
    </lineage>
</organism>
<dbReference type="Pfam" id="PF05527">
    <property type="entry name" value="TNFAIP8"/>
    <property type="match status" value="1"/>
</dbReference>
<dbReference type="EMBL" id="CAJHNH020004129">
    <property type="protein sequence ID" value="CAG5130601.1"/>
    <property type="molecule type" value="Genomic_DNA"/>
</dbReference>
<protein>
    <recommendedName>
        <fullName evidence="3">Tumor necrosis factor alpha-induced protein 8-like protein</fullName>
    </recommendedName>
</protein>
<dbReference type="FunFam" id="1.20.1440.160:FF:000001">
    <property type="entry name" value="Tumor necrosis factor alpha-induced protein 8-like 1"/>
    <property type="match status" value="1"/>
</dbReference>
<evidence type="ECO:0000313" key="1">
    <source>
        <dbReference type="EMBL" id="CAG5130601.1"/>
    </source>
</evidence>
<keyword evidence="2" id="KW-1185">Reference proteome</keyword>
<dbReference type="OrthoDB" id="10055976at2759"/>
<dbReference type="InterPro" id="IPR008477">
    <property type="entry name" value="TNFAIP8-like"/>
</dbReference>
<gene>
    <name evidence="1" type="ORF">CUNI_LOCUS16159</name>
</gene>
<dbReference type="InterPro" id="IPR038355">
    <property type="entry name" value="TNFAIP8_sf"/>
</dbReference>
<feature type="non-terminal residue" evidence="1">
    <location>
        <position position="188"/>
    </location>
</feature>
<name>A0A8S3ZW22_9EUPU</name>
<dbReference type="PANTHER" id="PTHR12757:SF1">
    <property type="entry name" value="PROTEIN SALIVARY GLANDS MARRED"/>
    <property type="match status" value="1"/>
</dbReference>
<dbReference type="PANTHER" id="PTHR12757">
    <property type="entry name" value="TUMOR NECROSIS FACTOR INDUCED PROTEIN"/>
    <property type="match status" value="1"/>
</dbReference>
<evidence type="ECO:0000313" key="2">
    <source>
        <dbReference type="Proteomes" id="UP000678393"/>
    </source>
</evidence>
<accession>A0A8S3ZW22</accession>
<comment type="caution">
    <text evidence="1">The sequence shown here is derived from an EMBL/GenBank/DDBJ whole genome shotgun (WGS) entry which is preliminary data.</text>
</comment>
<dbReference type="GO" id="GO:0042981">
    <property type="term" value="P:regulation of apoptotic process"/>
    <property type="evidence" value="ECO:0007669"/>
    <property type="project" value="InterPro"/>
</dbReference>
<reference evidence="1" key="1">
    <citation type="submission" date="2021-04" db="EMBL/GenBank/DDBJ databases">
        <authorList>
            <consortium name="Molecular Ecology Group"/>
        </authorList>
    </citation>
    <scope>NUCLEOTIDE SEQUENCE</scope>
</reference>